<sequence length="653" mass="68874">MKHKKCKGLATSPPIHAAPPFKVVIYRSRSPVRRNAFHTDIVVACIVMQGTGYGGVQAEEGKSKRAGRGVQRSARPETGCSTVWVGKRESVVHLPLCETERGERPLRGAVRTGAASIRCLASAPQARLSQSKAAWPVTVSRWPVASRGQVSDRYRFRVPTEFTDLPTLPHWPGSVAVEVRCGIWHHPNDNIRGQLHVLPCAAIMAIYDKLVPQGRDQHKEMVSKADKRSTRRAATRRGRPRHGRCSSDSIPPQRPHRAPRPDNACDGRPPQPPHQSPPATDCCGTAHPPPPPPPPSPPHPPSLPSAPLAAAVQLAAATATAGHLAPPLRSCRDVPSHPTGLTLPRAAAISPPTAAVAPPANLGRDAATPATDLCARPPRPSPPPRPAAARRGAPPPPPRRRACPAGTTSAADSRKAGWRRPLWRAGTSRGRHPPPRGRPAATPPPPPPTAAVLPMAAVPSRHRPVHRCRGRRWRASPCSPPWPPPRVVAPPPPPPHRRACPAGTTSAADSRKAGWRRPLWRAVGRVAAAVAAAAAAPHNAAVAAAAGAAGVNGGAVSGAMMATSSITARRPLPPCRPLHVWRRLGRKATAVIATGSPTAVTLPDPPRPPGGFEHLLVAGGGPAPPRSRPACHTAGGFCAWCLWAPGCRGRPSW</sequence>
<reference evidence="2 3" key="1">
    <citation type="submission" date="2017-03" db="EMBL/GenBank/DDBJ databases">
        <title>WGS assembly of Porphyra umbilicalis.</title>
        <authorList>
            <person name="Brawley S.H."/>
            <person name="Blouin N.A."/>
            <person name="Ficko-Blean E."/>
            <person name="Wheeler G.L."/>
            <person name="Lohr M."/>
            <person name="Goodson H.V."/>
            <person name="Jenkins J.W."/>
            <person name="Blaby-Haas C.E."/>
            <person name="Helliwell K.E."/>
            <person name="Chan C."/>
            <person name="Marriage T."/>
            <person name="Bhattacharya D."/>
            <person name="Klein A.S."/>
            <person name="Badis Y."/>
            <person name="Brodie J."/>
            <person name="Cao Y."/>
            <person name="Collen J."/>
            <person name="Dittami S.M."/>
            <person name="Gachon C.M."/>
            <person name="Green B.R."/>
            <person name="Karpowicz S."/>
            <person name="Kim J.W."/>
            <person name="Kudahl U."/>
            <person name="Lin S."/>
            <person name="Michel G."/>
            <person name="Mittag M."/>
            <person name="Olson B.J."/>
            <person name="Pangilinan J."/>
            <person name="Peng Y."/>
            <person name="Qiu H."/>
            <person name="Shu S."/>
            <person name="Singer J.T."/>
            <person name="Smith A.G."/>
            <person name="Sprecher B.N."/>
            <person name="Wagner V."/>
            <person name="Wang W."/>
            <person name="Wang Z.-Y."/>
            <person name="Yan J."/>
            <person name="Yarish C."/>
            <person name="Zoeuner-Riek S."/>
            <person name="Zhuang Y."/>
            <person name="Zou Y."/>
            <person name="Lindquist E.A."/>
            <person name="Grimwood J."/>
            <person name="Barry K."/>
            <person name="Rokhsar D.S."/>
            <person name="Schmutz J."/>
            <person name="Stiller J.W."/>
            <person name="Grossman A.R."/>
            <person name="Prochnik S.E."/>
        </authorList>
    </citation>
    <scope>NUCLEOTIDE SEQUENCE [LARGE SCALE GENOMIC DNA]</scope>
    <source>
        <strain evidence="2">4086291</strain>
    </source>
</reference>
<keyword evidence="3" id="KW-1185">Reference proteome</keyword>
<evidence type="ECO:0000313" key="3">
    <source>
        <dbReference type="Proteomes" id="UP000218209"/>
    </source>
</evidence>
<dbReference type="AlphaFoldDB" id="A0A1X6P2Z1"/>
<feature type="compositionally biased region" description="Pro residues" evidence="1">
    <location>
        <begin position="377"/>
        <end position="386"/>
    </location>
</feature>
<dbReference type="EMBL" id="KV918913">
    <property type="protein sequence ID" value="OSX75208.1"/>
    <property type="molecule type" value="Genomic_DNA"/>
</dbReference>
<gene>
    <name evidence="2" type="ORF">BU14_0247s0006</name>
</gene>
<feature type="region of interest" description="Disordered" evidence="1">
    <location>
        <begin position="491"/>
        <end position="513"/>
    </location>
</feature>
<protein>
    <submittedName>
        <fullName evidence="2">Uncharacterized protein</fullName>
    </submittedName>
</protein>
<dbReference type="Proteomes" id="UP000218209">
    <property type="component" value="Unassembled WGS sequence"/>
</dbReference>
<evidence type="ECO:0000256" key="1">
    <source>
        <dbReference type="SAM" id="MobiDB-lite"/>
    </source>
</evidence>
<accession>A0A1X6P2Z1</accession>
<feature type="compositionally biased region" description="Basic and acidic residues" evidence="1">
    <location>
        <begin position="217"/>
        <end position="228"/>
    </location>
</feature>
<feature type="region of interest" description="Disordered" evidence="1">
    <location>
        <begin position="217"/>
        <end position="306"/>
    </location>
</feature>
<feature type="region of interest" description="Disordered" evidence="1">
    <location>
        <begin position="328"/>
        <end position="347"/>
    </location>
</feature>
<name>A0A1X6P2Z1_PORUM</name>
<evidence type="ECO:0000313" key="2">
    <source>
        <dbReference type="EMBL" id="OSX75208.1"/>
    </source>
</evidence>
<dbReference type="EMBL" id="KV918913">
    <property type="protein sequence ID" value="OSX75209.1"/>
    <property type="molecule type" value="Genomic_DNA"/>
</dbReference>
<proteinExistence type="predicted"/>
<feature type="compositionally biased region" description="Basic residues" evidence="1">
    <location>
        <begin position="229"/>
        <end position="244"/>
    </location>
</feature>
<organism evidence="2 3">
    <name type="scientific">Porphyra umbilicalis</name>
    <name type="common">Purple laver</name>
    <name type="synonym">Red alga</name>
    <dbReference type="NCBI Taxonomy" id="2786"/>
    <lineage>
        <taxon>Eukaryota</taxon>
        <taxon>Rhodophyta</taxon>
        <taxon>Bangiophyceae</taxon>
        <taxon>Bangiales</taxon>
        <taxon>Bangiaceae</taxon>
        <taxon>Porphyra</taxon>
    </lineage>
</organism>
<feature type="compositionally biased region" description="Pro residues" evidence="1">
    <location>
        <begin position="287"/>
        <end position="304"/>
    </location>
</feature>
<feature type="region of interest" description="Disordered" evidence="1">
    <location>
        <begin position="352"/>
        <end position="448"/>
    </location>
</feature>